<evidence type="ECO:0000313" key="10">
    <source>
        <dbReference type="EMBL" id="KQK28143.1"/>
    </source>
</evidence>
<evidence type="ECO:0000313" key="12">
    <source>
        <dbReference type="Proteomes" id="UP000051562"/>
    </source>
</evidence>
<gene>
    <name evidence="10" type="ORF">ARD30_22650</name>
    <name evidence="11" type="ORF">SAMN05660750_00986</name>
</gene>
<feature type="transmembrane region" description="Helical" evidence="8">
    <location>
        <begin position="201"/>
        <end position="221"/>
    </location>
</feature>
<feature type="transmembrane region" description="Helical" evidence="8">
    <location>
        <begin position="102"/>
        <end position="119"/>
    </location>
</feature>
<keyword evidence="6 8" id="KW-0472">Membrane</keyword>
<feature type="transmembrane region" description="Helical" evidence="8">
    <location>
        <begin position="71"/>
        <end position="90"/>
    </location>
</feature>
<protein>
    <submittedName>
        <fullName evidence="11">Formate hydrogenlyase subunit 3/Multisubunit Na+/H+ antiporter, MnhD subunit</fullName>
    </submittedName>
</protein>
<feature type="transmembrane region" description="Helical" evidence="8">
    <location>
        <begin position="460"/>
        <end position="478"/>
    </location>
</feature>
<evidence type="ECO:0000256" key="3">
    <source>
        <dbReference type="ARBA" id="ARBA00022475"/>
    </source>
</evidence>
<feature type="transmembrane region" description="Helical" evidence="8">
    <location>
        <begin position="258"/>
        <end position="282"/>
    </location>
</feature>
<organism evidence="10 12">
    <name type="scientific">Bosea thiooxidans</name>
    <dbReference type="NCBI Taxonomy" id="53254"/>
    <lineage>
        <taxon>Bacteria</taxon>
        <taxon>Pseudomonadati</taxon>
        <taxon>Pseudomonadota</taxon>
        <taxon>Alphaproteobacteria</taxon>
        <taxon>Hyphomicrobiales</taxon>
        <taxon>Boseaceae</taxon>
        <taxon>Bosea</taxon>
    </lineage>
</organism>
<dbReference type="AlphaFoldDB" id="A0A0Q3HZD7"/>
<keyword evidence="3" id="KW-1003">Cell membrane</keyword>
<evidence type="ECO:0000313" key="11">
    <source>
        <dbReference type="EMBL" id="SKB49974.1"/>
    </source>
</evidence>
<name>A0A0Q3HZD7_9HYPH</name>
<dbReference type="GO" id="GO:0005886">
    <property type="term" value="C:plasma membrane"/>
    <property type="evidence" value="ECO:0007669"/>
    <property type="project" value="UniProtKB-SubCell"/>
</dbReference>
<feature type="transmembrane region" description="Helical" evidence="8">
    <location>
        <begin position="153"/>
        <end position="175"/>
    </location>
</feature>
<feature type="domain" description="NADH:quinone oxidoreductase/Mrp antiporter transmembrane" evidence="9">
    <location>
        <begin position="121"/>
        <end position="400"/>
    </location>
</feature>
<comment type="similarity">
    <text evidence="2">Belongs to the CPA3 antiporters (TC 2.A.63) subunit D family.</text>
</comment>
<feature type="transmembrane region" description="Helical" evidence="8">
    <location>
        <begin position="321"/>
        <end position="344"/>
    </location>
</feature>
<keyword evidence="5 8" id="KW-1133">Transmembrane helix</keyword>
<dbReference type="RefSeq" id="WP_055730443.1">
    <property type="nucleotide sequence ID" value="NZ_FUYX01000002.1"/>
</dbReference>
<feature type="transmembrane region" description="Helical" evidence="8">
    <location>
        <begin position="351"/>
        <end position="374"/>
    </location>
</feature>
<reference evidence="10 12" key="1">
    <citation type="submission" date="2015-10" db="EMBL/GenBank/DDBJ databases">
        <title>Draft genome of Bosea thiooxidans.</title>
        <authorList>
            <person name="Wang X."/>
        </authorList>
    </citation>
    <scope>NUCLEOTIDE SEQUENCE [LARGE SCALE GENOMIC DNA]</scope>
    <source>
        <strain evidence="10 12">CGMCC 9174</strain>
    </source>
</reference>
<keyword evidence="11" id="KW-0456">Lyase</keyword>
<evidence type="ECO:0000256" key="7">
    <source>
        <dbReference type="RuleBase" id="RU000320"/>
    </source>
</evidence>
<evidence type="ECO:0000256" key="5">
    <source>
        <dbReference type="ARBA" id="ARBA00022989"/>
    </source>
</evidence>
<dbReference type="GO" id="GO:0016829">
    <property type="term" value="F:lyase activity"/>
    <property type="evidence" value="ECO:0007669"/>
    <property type="project" value="UniProtKB-KW"/>
</dbReference>
<dbReference type="EMBL" id="LMAR01000080">
    <property type="protein sequence ID" value="KQK28143.1"/>
    <property type="molecule type" value="Genomic_DNA"/>
</dbReference>
<feature type="transmembrane region" description="Helical" evidence="8">
    <location>
        <begin position="233"/>
        <end position="252"/>
    </location>
</feature>
<feature type="transmembrane region" description="Helical" evidence="8">
    <location>
        <begin position="386"/>
        <end position="409"/>
    </location>
</feature>
<dbReference type="OrthoDB" id="9768329at2"/>
<evidence type="ECO:0000256" key="2">
    <source>
        <dbReference type="ARBA" id="ARBA00005346"/>
    </source>
</evidence>
<dbReference type="PANTHER" id="PTHR42703">
    <property type="entry name" value="NADH DEHYDROGENASE"/>
    <property type="match status" value="1"/>
</dbReference>
<keyword evidence="4 7" id="KW-0812">Transmembrane</keyword>
<evidence type="ECO:0000256" key="6">
    <source>
        <dbReference type="ARBA" id="ARBA00023136"/>
    </source>
</evidence>
<comment type="subcellular location">
    <subcellularLocation>
        <location evidence="1">Cell membrane</location>
        <topology evidence="1">Multi-pass membrane protein</topology>
    </subcellularLocation>
    <subcellularLocation>
        <location evidence="7">Membrane</location>
        <topology evidence="7">Multi-pass membrane protein</topology>
    </subcellularLocation>
</comment>
<dbReference type="PANTHER" id="PTHR42703:SF1">
    <property type="entry name" value="NA(+)_H(+) ANTIPORTER SUBUNIT D1"/>
    <property type="match status" value="1"/>
</dbReference>
<evidence type="ECO:0000256" key="4">
    <source>
        <dbReference type="ARBA" id="ARBA00022692"/>
    </source>
</evidence>
<dbReference type="EMBL" id="FUYX01000002">
    <property type="protein sequence ID" value="SKB49974.1"/>
    <property type="molecule type" value="Genomic_DNA"/>
</dbReference>
<evidence type="ECO:0000256" key="1">
    <source>
        <dbReference type="ARBA" id="ARBA00004651"/>
    </source>
</evidence>
<evidence type="ECO:0000313" key="13">
    <source>
        <dbReference type="Proteomes" id="UP000190130"/>
    </source>
</evidence>
<dbReference type="InterPro" id="IPR050586">
    <property type="entry name" value="CPA3_Na-H_Antiporter_D"/>
</dbReference>
<proteinExistence type="inferred from homology"/>
<accession>A0A0Q3HZD7</accession>
<dbReference type="STRING" id="53254.SAMN05660750_00986"/>
<evidence type="ECO:0000256" key="8">
    <source>
        <dbReference type="SAM" id="Phobius"/>
    </source>
</evidence>
<dbReference type="Proteomes" id="UP000190130">
    <property type="component" value="Unassembled WGS sequence"/>
</dbReference>
<dbReference type="PRINTS" id="PR01434">
    <property type="entry name" value="NADHDHGNASE5"/>
</dbReference>
<dbReference type="Proteomes" id="UP000051562">
    <property type="component" value="Unassembled WGS sequence"/>
</dbReference>
<evidence type="ECO:0000259" key="9">
    <source>
        <dbReference type="Pfam" id="PF00361"/>
    </source>
</evidence>
<feature type="transmembrane region" description="Helical" evidence="8">
    <location>
        <begin position="429"/>
        <end position="448"/>
    </location>
</feature>
<dbReference type="Pfam" id="PF00361">
    <property type="entry name" value="Proton_antipo_M"/>
    <property type="match status" value="1"/>
</dbReference>
<dbReference type="InterPro" id="IPR001750">
    <property type="entry name" value="ND/Mrp_TM"/>
</dbReference>
<feature type="transmembrane region" description="Helical" evidence="8">
    <location>
        <begin position="125"/>
        <end position="141"/>
    </location>
</feature>
<keyword evidence="12" id="KW-1185">Reference proteome</keyword>
<feature type="transmembrane region" description="Helical" evidence="8">
    <location>
        <begin position="521"/>
        <end position="541"/>
    </location>
</feature>
<feature type="transmembrane region" description="Helical" evidence="8">
    <location>
        <begin position="289"/>
        <end position="309"/>
    </location>
</feature>
<sequence length="543" mass="56172">MTPAALLLAAALLFPLLLAIGCLSARFRARALSVLVAAPLPALAAAILVPEGRFAFFPQPFRLTLVLDQPGAILLGGAALLWSAAGAFAASSMTRDPAAPRFAVWWLLTLAGCLGLFLVGDVVNFYLLFTLASLAAYGLIIHEQSAAAHRAGVIYVVLALLAEAFLLIALVMLAATHPDANPPIRSVVADLPASPMRDGTVALLILGFALKMGLVPLHVWLPLAHPAAPTPASAVLSGVVVKAGVIGLIRFLPFEAGMPAWGAALIGLGIVTSCYGVVVGITQRRAKTVLAYSTVSQMGLLAVLLGVGLETADPDATNLAAYYAVHHTLVKGALFLGIGILAATGGRRLGLVLLLMAVLALSLGGLPLTSGALAKLATKPMLGYGWLAGAMTLAAAGSTALMVHFLLIVRRDAAGNPAMSPPIGQFAPWLVVLAASLVIPWSLYPAVSGETVASLLQPEALWKVTWPMLLGAVVMLFVDRLPRRLGLIPEGDIVVLAQAGAPLVRGLSNRIGEVDVNLRRWPVAGLGLIALAILLGGALMFRA</sequence>
<reference evidence="11 13" key="2">
    <citation type="submission" date="2017-02" db="EMBL/GenBank/DDBJ databases">
        <authorList>
            <person name="Peterson S.W."/>
        </authorList>
    </citation>
    <scope>NUCLEOTIDE SEQUENCE [LARGE SCALE GENOMIC DNA]</scope>
    <source>
        <strain evidence="11 13">DSM 9653</strain>
    </source>
</reference>